<protein>
    <submittedName>
        <fullName evidence="1">HEAT domain containing protein</fullName>
    </submittedName>
</protein>
<accession>A0A169QHP6</accession>
<evidence type="ECO:0000313" key="2">
    <source>
        <dbReference type="Proteomes" id="UP000218288"/>
    </source>
</evidence>
<dbReference type="AlphaFoldDB" id="A0A169QHP6"/>
<dbReference type="EMBL" id="AP014809">
    <property type="protein sequence ID" value="BAU88918.1"/>
    <property type="molecule type" value="Genomic_DNA"/>
</dbReference>
<dbReference type="SMART" id="SM00567">
    <property type="entry name" value="EZ_HEAT"/>
    <property type="match status" value="2"/>
</dbReference>
<reference evidence="1 2" key="1">
    <citation type="journal article" date="2016" name="Genome Announc.">
        <title>Complete Genome Sequence of Methylobacterium populi P-1M, Isolated from Pink-Pigmented Household Biofilm.</title>
        <authorList>
            <person name="Morohoshi T."/>
            <person name="Ikeda T."/>
        </authorList>
    </citation>
    <scope>NUCLEOTIDE SEQUENCE [LARGE SCALE GENOMIC DNA]</scope>
    <source>
        <strain evidence="1 2">P-1M</strain>
    </source>
</reference>
<evidence type="ECO:0000313" key="1">
    <source>
        <dbReference type="EMBL" id="BAU88918.1"/>
    </source>
</evidence>
<name>A0A169QHP6_9HYPH</name>
<dbReference type="Proteomes" id="UP000218288">
    <property type="component" value="Chromosome"/>
</dbReference>
<organism evidence="1 2">
    <name type="scientific">Methylorubrum populi</name>
    <dbReference type="NCBI Taxonomy" id="223967"/>
    <lineage>
        <taxon>Bacteria</taxon>
        <taxon>Pseudomonadati</taxon>
        <taxon>Pseudomonadota</taxon>
        <taxon>Alphaproteobacteria</taxon>
        <taxon>Hyphomicrobiales</taxon>
        <taxon>Methylobacteriaceae</taxon>
        <taxon>Methylorubrum</taxon>
    </lineage>
</organism>
<dbReference type="SUPFAM" id="SSF48371">
    <property type="entry name" value="ARM repeat"/>
    <property type="match status" value="1"/>
</dbReference>
<dbReference type="Pfam" id="PF13646">
    <property type="entry name" value="HEAT_2"/>
    <property type="match status" value="1"/>
</dbReference>
<dbReference type="InterPro" id="IPR016024">
    <property type="entry name" value="ARM-type_fold"/>
</dbReference>
<dbReference type="Gene3D" id="1.25.10.10">
    <property type="entry name" value="Leucine-rich Repeat Variant"/>
    <property type="match status" value="1"/>
</dbReference>
<gene>
    <name evidence="1" type="ORF">MPPM_0313</name>
</gene>
<sequence>MGAIPREIRLTEVRQKALRSLGRLKVRRAVPIMVIALSEEMAGLRKEAAAALGEIAHPAARVGLEGLVNDPDPNVRKTARWALAKLAVYRIILDIGSRMMRSPLVSASTFSRKPGATSRDAGLVLRRLTPPSERSPAAERAASGGYAPGRWRRYHRVGSA</sequence>
<dbReference type="InterPro" id="IPR004155">
    <property type="entry name" value="PBS_lyase_HEAT"/>
</dbReference>
<dbReference type="InterPro" id="IPR011989">
    <property type="entry name" value="ARM-like"/>
</dbReference>
<proteinExistence type="predicted"/>